<feature type="region of interest" description="Disordered" evidence="1">
    <location>
        <begin position="1"/>
        <end position="49"/>
    </location>
</feature>
<accession>A0A1X7SUN7</accession>
<name>A0A1X7SUN7_AMPQE</name>
<dbReference type="AlphaFoldDB" id="A0A1X7SUN7"/>
<feature type="compositionally biased region" description="Polar residues" evidence="1">
    <location>
        <begin position="23"/>
        <end position="33"/>
    </location>
</feature>
<feature type="compositionally biased region" description="Low complexity" evidence="1">
    <location>
        <begin position="34"/>
        <end position="49"/>
    </location>
</feature>
<sequence>MADGEIGQDGDRDSALAGLFGQVTMNSNPPTHRQQQQQSTVSTTSSCQS</sequence>
<dbReference type="InParanoid" id="A0A1X7SUN7"/>
<evidence type="ECO:0000256" key="1">
    <source>
        <dbReference type="SAM" id="MobiDB-lite"/>
    </source>
</evidence>
<protein>
    <submittedName>
        <fullName evidence="2">Uncharacterized protein</fullName>
    </submittedName>
</protein>
<evidence type="ECO:0000313" key="2">
    <source>
        <dbReference type="EnsemblMetazoa" id="Aqu2.1.05864_001"/>
    </source>
</evidence>
<reference evidence="2" key="1">
    <citation type="submission" date="2017-05" db="UniProtKB">
        <authorList>
            <consortium name="EnsemblMetazoa"/>
        </authorList>
    </citation>
    <scope>IDENTIFICATION</scope>
</reference>
<dbReference type="EnsemblMetazoa" id="Aqu2.1.05864_001">
    <property type="protein sequence ID" value="Aqu2.1.05864_001"/>
    <property type="gene ID" value="Aqu2.1.05864"/>
</dbReference>
<organism evidence="2">
    <name type="scientific">Amphimedon queenslandica</name>
    <name type="common">Sponge</name>
    <dbReference type="NCBI Taxonomy" id="400682"/>
    <lineage>
        <taxon>Eukaryota</taxon>
        <taxon>Metazoa</taxon>
        <taxon>Porifera</taxon>
        <taxon>Demospongiae</taxon>
        <taxon>Heteroscleromorpha</taxon>
        <taxon>Haplosclerida</taxon>
        <taxon>Niphatidae</taxon>
        <taxon>Amphimedon</taxon>
    </lineage>
</organism>
<proteinExistence type="predicted"/>